<evidence type="ECO:0000313" key="2">
    <source>
        <dbReference type="Proteomes" id="UP000198802"/>
    </source>
</evidence>
<keyword evidence="2" id="KW-1185">Reference proteome</keyword>
<dbReference type="EMBL" id="FAOZ01000049">
    <property type="protein sequence ID" value="CUU60891.1"/>
    <property type="molecule type" value="Genomic_DNA"/>
</dbReference>
<protein>
    <submittedName>
        <fullName evidence="1">Uncharacterized protein</fullName>
    </submittedName>
</protein>
<dbReference type="RefSeq" id="WP_054571596.1">
    <property type="nucleotide sequence ID" value="NZ_FAOZ01000049.1"/>
</dbReference>
<reference evidence="2" key="1">
    <citation type="submission" date="2015-11" db="EMBL/GenBank/DDBJ databases">
        <authorList>
            <person name="Varghese N."/>
        </authorList>
    </citation>
    <scope>NUCLEOTIDE SEQUENCE [LARGE SCALE GENOMIC DNA]</scope>
    <source>
        <strain evidence="2">DSM 45899</strain>
    </source>
</reference>
<accession>A0A0S4QZ58</accession>
<gene>
    <name evidence="1" type="ORF">Ga0074812_14935</name>
</gene>
<proteinExistence type="predicted"/>
<organism evidence="1 2">
    <name type="scientific">Parafrankia irregularis</name>
    <dbReference type="NCBI Taxonomy" id="795642"/>
    <lineage>
        <taxon>Bacteria</taxon>
        <taxon>Bacillati</taxon>
        <taxon>Actinomycetota</taxon>
        <taxon>Actinomycetes</taxon>
        <taxon>Frankiales</taxon>
        <taxon>Frankiaceae</taxon>
        <taxon>Parafrankia</taxon>
    </lineage>
</organism>
<dbReference type="AlphaFoldDB" id="A0A0S4QZ58"/>
<sequence>MTHPSAPHDPTPTGRLKAYTVIGLIDNEDDSRTLYVAAILTGAHTPAGTISPDNDYTRWISVVEATDPDHAKELAAAAWRVKAEEELQAEREAFAASGFGGADD</sequence>
<evidence type="ECO:0000313" key="1">
    <source>
        <dbReference type="EMBL" id="CUU60891.1"/>
    </source>
</evidence>
<name>A0A0S4QZ58_9ACTN</name>
<dbReference type="Proteomes" id="UP000198802">
    <property type="component" value="Unassembled WGS sequence"/>
</dbReference>